<keyword evidence="5" id="KW-1185">Reference proteome</keyword>
<dbReference type="RefSeq" id="WP_284299222.1">
    <property type="nucleotide sequence ID" value="NZ_BSSV01000006.1"/>
</dbReference>
<accession>A0ABQ6HI94</accession>
<evidence type="ECO:0000313" key="5">
    <source>
        <dbReference type="Proteomes" id="UP001157134"/>
    </source>
</evidence>
<organism evidence="4 5">
    <name type="scientific">Thalassotalea loyana</name>
    <dbReference type="NCBI Taxonomy" id="280483"/>
    <lineage>
        <taxon>Bacteria</taxon>
        <taxon>Pseudomonadati</taxon>
        <taxon>Pseudomonadota</taxon>
        <taxon>Gammaproteobacteria</taxon>
        <taxon>Alteromonadales</taxon>
        <taxon>Colwelliaceae</taxon>
        <taxon>Thalassotalea</taxon>
    </lineage>
</organism>
<dbReference type="Pfam" id="PF13505">
    <property type="entry name" value="OMP_b-brl"/>
    <property type="match status" value="1"/>
</dbReference>
<dbReference type="SUPFAM" id="SSF56925">
    <property type="entry name" value="OMPA-like"/>
    <property type="match status" value="1"/>
</dbReference>
<sequence length="196" mass="21440">MKKLSVIASALALSFSSQVFAESNTPVVWDFAEVGYKKVKVDDLTLDGYAVNVSKLITENVFVFTSFSRTQDDVNVGLASDLEVELDQLNFGLGFRNEVNATTDFFATVSYEVADISIADEGVDDDGFAVDFGLRSMFGENLELGASFGLLQLGDESDYVAGLSANYQITEQFSATLGFDYMDDVKQYAVSARYSF</sequence>
<proteinExistence type="predicted"/>
<name>A0ABQ6HI94_9GAMM</name>
<evidence type="ECO:0000256" key="2">
    <source>
        <dbReference type="SAM" id="SignalP"/>
    </source>
</evidence>
<evidence type="ECO:0000256" key="1">
    <source>
        <dbReference type="ARBA" id="ARBA00022729"/>
    </source>
</evidence>
<comment type="caution">
    <text evidence="4">The sequence shown here is derived from an EMBL/GenBank/DDBJ whole genome shotgun (WGS) entry which is preliminary data.</text>
</comment>
<evidence type="ECO:0000313" key="4">
    <source>
        <dbReference type="EMBL" id="GLX86316.1"/>
    </source>
</evidence>
<dbReference type="EMBL" id="BSSV01000006">
    <property type="protein sequence ID" value="GLX86316.1"/>
    <property type="molecule type" value="Genomic_DNA"/>
</dbReference>
<feature type="signal peptide" evidence="2">
    <location>
        <begin position="1"/>
        <end position="21"/>
    </location>
</feature>
<dbReference type="InterPro" id="IPR027385">
    <property type="entry name" value="Beta-barrel_OMP"/>
</dbReference>
<dbReference type="Proteomes" id="UP001157134">
    <property type="component" value="Unassembled WGS sequence"/>
</dbReference>
<evidence type="ECO:0000259" key="3">
    <source>
        <dbReference type="Pfam" id="PF13505"/>
    </source>
</evidence>
<gene>
    <name evidence="4" type="ORF">tloyanaT_25690</name>
</gene>
<reference evidence="4 5" key="1">
    <citation type="submission" date="2023-03" db="EMBL/GenBank/DDBJ databases">
        <title>Thalassotalea loyana LMG 22536T draft genome sequence.</title>
        <authorList>
            <person name="Sawabe T."/>
        </authorList>
    </citation>
    <scope>NUCLEOTIDE SEQUENCE [LARGE SCALE GENOMIC DNA]</scope>
    <source>
        <strain evidence="4 5">LMG 22536</strain>
    </source>
</reference>
<feature type="domain" description="Outer membrane protein beta-barrel" evidence="3">
    <location>
        <begin position="8"/>
        <end position="167"/>
    </location>
</feature>
<protein>
    <recommendedName>
        <fullName evidence="3">Outer membrane protein beta-barrel domain-containing protein</fullName>
    </recommendedName>
</protein>
<feature type="chain" id="PRO_5046063859" description="Outer membrane protein beta-barrel domain-containing protein" evidence="2">
    <location>
        <begin position="22"/>
        <end position="196"/>
    </location>
</feature>
<dbReference type="InterPro" id="IPR011250">
    <property type="entry name" value="OMP/PagP_B-barrel"/>
</dbReference>
<keyword evidence="1 2" id="KW-0732">Signal</keyword>